<evidence type="ECO:0000259" key="7">
    <source>
        <dbReference type="PROSITE" id="PS51900"/>
    </source>
</evidence>
<reference evidence="8" key="1">
    <citation type="journal article" date="2020" name="mSystems">
        <title>Genome- and Community-Level Interaction Insights into Carbon Utilization and Element Cycling Functions of Hydrothermarchaeota in Hydrothermal Sediment.</title>
        <authorList>
            <person name="Zhou Z."/>
            <person name="Liu Y."/>
            <person name="Xu W."/>
            <person name="Pan J."/>
            <person name="Luo Z.H."/>
            <person name="Li M."/>
        </authorList>
    </citation>
    <scope>NUCLEOTIDE SEQUENCE [LARGE SCALE GENOMIC DNA]</scope>
    <source>
        <strain evidence="8">SpSt-61</strain>
    </source>
</reference>
<dbReference type="InterPro" id="IPR002104">
    <property type="entry name" value="Integrase_catalytic"/>
</dbReference>
<accession>A0A7V4KB54</accession>
<evidence type="ECO:0008006" key="9">
    <source>
        <dbReference type="Google" id="ProtNLM"/>
    </source>
</evidence>
<comment type="caution">
    <text evidence="8">The sequence shown here is derived from an EMBL/GenBank/DDBJ whole genome shotgun (WGS) entry which is preliminary data.</text>
</comment>
<dbReference type="InterPro" id="IPR011010">
    <property type="entry name" value="DNA_brk_join_enz"/>
</dbReference>
<dbReference type="PANTHER" id="PTHR30349">
    <property type="entry name" value="PHAGE INTEGRASE-RELATED"/>
    <property type="match status" value="1"/>
</dbReference>
<dbReference type="Pfam" id="PF00589">
    <property type="entry name" value="Phage_integrase"/>
    <property type="match status" value="1"/>
</dbReference>
<comment type="similarity">
    <text evidence="1">Belongs to the 'phage' integrase family.</text>
</comment>
<feature type="domain" description="Tyr recombinase" evidence="6">
    <location>
        <begin position="139"/>
        <end position="306"/>
    </location>
</feature>
<evidence type="ECO:0000256" key="2">
    <source>
        <dbReference type="ARBA" id="ARBA00022908"/>
    </source>
</evidence>
<gene>
    <name evidence="8" type="ORF">ENT78_00095</name>
</gene>
<dbReference type="InterPro" id="IPR050090">
    <property type="entry name" value="Tyrosine_recombinase_XerCD"/>
</dbReference>
<evidence type="ECO:0000256" key="3">
    <source>
        <dbReference type="ARBA" id="ARBA00023125"/>
    </source>
</evidence>
<dbReference type="GO" id="GO:0015074">
    <property type="term" value="P:DNA integration"/>
    <property type="evidence" value="ECO:0007669"/>
    <property type="project" value="UniProtKB-KW"/>
</dbReference>
<dbReference type="GO" id="GO:0003677">
    <property type="term" value="F:DNA binding"/>
    <property type="evidence" value="ECO:0007669"/>
    <property type="project" value="UniProtKB-UniRule"/>
</dbReference>
<evidence type="ECO:0000256" key="4">
    <source>
        <dbReference type="ARBA" id="ARBA00023172"/>
    </source>
</evidence>
<evidence type="ECO:0000259" key="6">
    <source>
        <dbReference type="PROSITE" id="PS51898"/>
    </source>
</evidence>
<dbReference type="AlphaFoldDB" id="A0A7V4KB54"/>
<dbReference type="PROSITE" id="PS51900">
    <property type="entry name" value="CB"/>
    <property type="match status" value="1"/>
</dbReference>
<evidence type="ECO:0000313" key="8">
    <source>
        <dbReference type="EMBL" id="HGU51925.1"/>
    </source>
</evidence>
<evidence type="ECO:0000256" key="5">
    <source>
        <dbReference type="PROSITE-ProRule" id="PRU01248"/>
    </source>
</evidence>
<dbReference type="SUPFAM" id="SSF56349">
    <property type="entry name" value="DNA breaking-rejoining enzymes"/>
    <property type="match status" value="1"/>
</dbReference>
<sequence>MRPPGFEPGSPAREAINCSEYKLEQFDGRIENKENNFWRIENLDQLFERFYEFCLVDLQLTKRTAMDHIYALKKFFKWLNGKRIESLTSEDLRKYLMLFKDGNQYTYANILKALRRFFRDFLGLKHLVQTFKFPPKKLEIKRVPSKEEIRKFYQAIDNLEEKALFLLIASSGLRRSEALDLKLRDIDFEKRMIFPKHYSKTKRSFITFYNEEAESVLEKWLKIRPKNTEKLFPMRTNKKHRIFLETRKKTGINITPQTLREWFACEMGRLGVPDRYVDAFCGRVPKSVLARHYTDFSPEKLKEIYDKANLRVLS</sequence>
<dbReference type="InterPro" id="IPR044068">
    <property type="entry name" value="CB"/>
</dbReference>
<protein>
    <recommendedName>
        <fullName evidence="9">Site-specific recombinase XerD</fullName>
    </recommendedName>
</protein>
<dbReference type="Pfam" id="PF13495">
    <property type="entry name" value="Phage_int_SAM_4"/>
    <property type="match status" value="1"/>
</dbReference>
<dbReference type="Gene3D" id="1.10.150.130">
    <property type="match status" value="1"/>
</dbReference>
<organism evidence="8">
    <name type="scientific">Fervidobacterium pennivorans</name>
    <dbReference type="NCBI Taxonomy" id="93466"/>
    <lineage>
        <taxon>Bacteria</taxon>
        <taxon>Thermotogati</taxon>
        <taxon>Thermotogota</taxon>
        <taxon>Thermotogae</taxon>
        <taxon>Thermotogales</taxon>
        <taxon>Fervidobacteriaceae</taxon>
        <taxon>Fervidobacterium</taxon>
    </lineage>
</organism>
<keyword evidence="4" id="KW-0233">DNA recombination</keyword>
<dbReference type="PANTHER" id="PTHR30349:SF41">
    <property type="entry name" value="INTEGRASE_RECOMBINASE PROTEIN MJ0367-RELATED"/>
    <property type="match status" value="1"/>
</dbReference>
<dbReference type="GO" id="GO:0006310">
    <property type="term" value="P:DNA recombination"/>
    <property type="evidence" value="ECO:0007669"/>
    <property type="project" value="UniProtKB-KW"/>
</dbReference>
<dbReference type="EMBL" id="DSZZ01000007">
    <property type="protein sequence ID" value="HGU51925.1"/>
    <property type="molecule type" value="Genomic_DNA"/>
</dbReference>
<keyword evidence="3 5" id="KW-0238">DNA-binding</keyword>
<proteinExistence type="inferred from homology"/>
<dbReference type="InterPro" id="IPR013762">
    <property type="entry name" value="Integrase-like_cat_sf"/>
</dbReference>
<dbReference type="PROSITE" id="PS51898">
    <property type="entry name" value="TYR_RECOMBINASE"/>
    <property type="match status" value="1"/>
</dbReference>
<evidence type="ECO:0000256" key="1">
    <source>
        <dbReference type="ARBA" id="ARBA00008857"/>
    </source>
</evidence>
<dbReference type="InterPro" id="IPR004107">
    <property type="entry name" value="Integrase_SAM-like_N"/>
</dbReference>
<dbReference type="InterPro" id="IPR010998">
    <property type="entry name" value="Integrase_recombinase_N"/>
</dbReference>
<keyword evidence="2" id="KW-0229">DNA integration</keyword>
<dbReference type="Gene3D" id="1.10.443.10">
    <property type="entry name" value="Intergrase catalytic core"/>
    <property type="match status" value="1"/>
</dbReference>
<name>A0A7V4KB54_FERPE</name>
<feature type="domain" description="Core-binding (CB)" evidence="7">
    <location>
        <begin position="41"/>
        <end position="122"/>
    </location>
</feature>